<accession>A0A1N7M4Q3</accession>
<feature type="region of interest" description="Disordered" evidence="1">
    <location>
        <begin position="56"/>
        <end position="82"/>
    </location>
</feature>
<evidence type="ECO:0008006" key="4">
    <source>
        <dbReference type="Google" id="ProtNLM"/>
    </source>
</evidence>
<dbReference type="AlphaFoldDB" id="A0A1N7M4Q3"/>
<evidence type="ECO:0000256" key="1">
    <source>
        <dbReference type="SAM" id="MobiDB-lite"/>
    </source>
</evidence>
<proteinExistence type="predicted"/>
<dbReference type="Pfam" id="PF11150">
    <property type="entry name" value="DUF2927"/>
    <property type="match status" value="1"/>
</dbReference>
<evidence type="ECO:0000313" key="3">
    <source>
        <dbReference type="Proteomes" id="UP000186098"/>
    </source>
</evidence>
<protein>
    <recommendedName>
        <fullName evidence="4">DUF2927 domain-containing protein</fullName>
    </recommendedName>
</protein>
<feature type="compositionally biased region" description="Pro residues" evidence="1">
    <location>
        <begin position="8"/>
        <end position="21"/>
    </location>
</feature>
<dbReference type="STRING" id="407234.SAMN05421795_105190"/>
<dbReference type="EMBL" id="FTOM01000005">
    <property type="protein sequence ID" value="SIS81068.1"/>
    <property type="molecule type" value="Genomic_DNA"/>
</dbReference>
<dbReference type="InterPro" id="IPR021323">
    <property type="entry name" value="DUF2927"/>
</dbReference>
<dbReference type="OrthoDB" id="3295600at2"/>
<reference evidence="3" key="1">
    <citation type="submission" date="2017-01" db="EMBL/GenBank/DDBJ databases">
        <authorList>
            <person name="Varghese N."/>
            <person name="Submissions S."/>
        </authorList>
    </citation>
    <scope>NUCLEOTIDE SEQUENCE [LARGE SCALE GENOMIC DNA]</scope>
    <source>
        <strain evidence="3">DSM 18714</strain>
    </source>
</reference>
<dbReference type="Proteomes" id="UP000186098">
    <property type="component" value="Unassembled WGS sequence"/>
</dbReference>
<gene>
    <name evidence="2" type="ORF">SAMN05421795_105190</name>
</gene>
<sequence>MPARAPAPTCPPPTNPAPSGPVAPRSRPAAAQLRGGVALAAVAALVSACVIPGAGVRQSPAPPAPRPAALADPTAGLPHPPSAASQAVRAYYAQVAQMLLDQGLLRQERAPADAPFTDRQLVDNFVRIALYDEYAREGGDIVARQHVSRLRRWEVPVRMSVEFGASVPGSQQRVDRGNVTAYAGRLARATGHPVGMVDDPARANFNVLILNEDERQAIAPRLRAMVPGIDAAAVRTVTNLTPATFCVVFAFSQGQSAAYSHAVAVIRGEHPDILRLSCIHEELAQGMGLANDSPAARPSIFNDDEEFALLTRHDEMLLRILYDRRLHPGMTEAEARPIVARIAAELMGTLD</sequence>
<organism evidence="2 3">
    <name type="scientific">Phaeovulum vinaykumarii</name>
    <dbReference type="NCBI Taxonomy" id="407234"/>
    <lineage>
        <taxon>Bacteria</taxon>
        <taxon>Pseudomonadati</taxon>
        <taxon>Pseudomonadota</taxon>
        <taxon>Alphaproteobacteria</taxon>
        <taxon>Rhodobacterales</taxon>
        <taxon>Paracoccaceae</taxon>
        <taxon>Phaeovulum</taxon>
    </lineage>
</organism>
<name>A0A1N7M4Q3_9RHOB</name>
<feature type="region of interest" description="Disordered" evidence="1">
    <location>
        <begin position="1"/>
        <end position="28"/>
    </location>
</feature>
<keyword evidence="3" id="KW-1185">Reference proteome</keyword>
<evidence type="ECO:0000313" key="2">
    <source>
        <dbReference type="EMBL" id="SIS81068.1"/>
    </source>
</evidence>